<sequence length="324" mass="36056">MNEKKLDQILQQALTPEVNDNEIKVRFEKGEYPMKKKRNYIRPTVALVACAALVAGIGFGNLPEQILSNTGLSHKTDISTDKSSQNVENGFVMKVKAAEVKELKKGETQTAIYSGGATGESWSGSDQNKEIGYMIDLPLVCEGENMDTITYSVNKGCFRILQPKDKPYVIKGEECEKPKQVSSGVDIEVVPEGADNLEAKYYKSYTISAKDQDRKDVEVAICDEKKLSKELYKRLWDNNSTGMTDEELTAEAAVKNEVLDSPEVTCKITYRGDSGQKTETARVAVRLEAMTYKEAAGSCNDKRLKKELELLKDSMGVFVAFERL</sequence>
<keyword evidence="1" id="KW-0812">Transmembrane</keyword>
<accession>A0ABR7N1X5</accession>
<evidence type="ECO:0000256" key="1">
    <source>
        <dbReference type="SAM" id="Phobius"/>
    </source>
</evidence>
<gene>
    <name evidence="2" type="ORF">H8704_06885</name>
</gene>
<keyword evidence="1" id="KW-1133">Transmembrane helix</keyword>
<name>A0ABR7N1X5_9FIRM</name>
<keyword evidence="3" id="KW-1185">Reference proteome</keyword>
<organism evidence="2 3">
    <name type="scientific">Jutongia huaianensis</name>
    <dbReference type="NCBI Taxonomy" id="2763668"/>
    <lineage>
        <taxon>Bacteria</taxon>
        <taxon>Bacillati</taxon>
        <taxon>Bacillota</taxon>
        <taxon>Clostridia</taxon>
        <taxon>Lachnospirales</taxon>
        <taxon>Lachnospiraceae</taxon>
        <taxon>Jutongia</taxon>
    </lineage>
</organism>
<proteinExistence type="predicted"/>
<protein>
    <recommendedName>
        <fullName evidence="4">DUF4179 domain-containing protein</fullName>
    </recommendedName>
</protein>
<reference evidence="2 3" key="1">
    <citation type="submission" date="2020-08" db="EMBL/GenBank/DDBJ databases">
        <title>Genome public.</title>
        <authorList>
            <person name="Liu C."/>
            <person name="Sun Q."/>
        </authorList>
    </citation>
    <scope>NUCLEOTIDE SEQUENCE [LARGE SCALE GENOMIC DNA]</scope>
    <source>
        <strain evidence="2 3">NSJ-37</strain>
    </source>
</reference>
<dbReference type="Proteomes" id="UP000606193">
    <property type="component" value="Unassembled WGS sequence"/>
</dbReference>
<evidence type="ECO:0008006" key="4">
    <source>
        <dbReference type="Google" id="ProtNLM"/>
    </source>
</evidence>
<dbReference type="RefSeq" id="WP_249297772.1">
    <property type="nucleotide sequence ID" value="NZ_JACRSX010000006.1"/>
</dbReference>
<feature type="transmembrane region" description="Helical" evidence="1">
    <location>
        <begin position="44"/>
        <end position="62"/>
    </location>
</feature>
<evidence type="ECO:0000313" key="3">
    <source>
        <dbReference type="Proteomes" id="UP000606193"/>
    </source>
</evidence>
<keyword evidence="1" id="KW-0472">Membrane</keyword>
<comment type="caution">
    <text evidence="2">The sequence shown here is derived from an EMBL/GenBank/DDBJ whole genome shotgun (WGS) entry which is preliminary data.</text>
</comment>
<dbReference type="EMBL" id="JACRSX010000006">
    <property type="protein sequence ID" value="MBC8562355.1"/>
    <property type="molecule type" value="Genomic_DNA"/>
</dbReference>
<evidence type="ECO:0000313" key="2">
    <source>
        <dbReference type="EMBL" id="MBC8562355.1"/>
    </source>
</evidence>